<evidence type="ECO:0000313" key="4">
    <source>
        <dbReference type="EMBL" id="BDI07802.1"/>
    </source>
</evidence>
<dbReference type="GO" id="GO:0016787">
    <property type="term" value="F:hydrolase activity"/>
    <property type="evidence" value="ECO:0007669"/>
    <property type="project" value="UniProtKB-KW"/>
</dbReference>
<dbReference type="InterPro" id="IPR011234">
    <property type="entry name" value="Fumarylacetoacetase-like_C"/>
</dbReference>
<dbReference type="InterPro" id="IPR041072">
    <property type="entry name" value="FAA_hydro_N"/>
</dbReference>
<keyword evidence="5" id="KW-1185">Reference proteome</keyword>
<sequence>MKLATYKDGSRDGQLVVVSRDLSLAHYATGVATRLQQVLDDWNFLAPLLQDLSETLNHGKARHAFAFDPQMCMAPLPRAFGRSLARAWPSHAEQLAAAAGVTPPAGLRNGSAQRLCPADMWLGPTDDVFFPLGAPAGGEAPWPDFAAGLAVIVGDVEAGVSPDQALEGVRLLTLVNDWTLHPAAEDPAQLLDLAERAQDLGGWAACAPVAVTLDELGPGWQRGRLQARLEVALNGQPWGALDTAEGMAIHFGQLIAQLARQRPLRAGVVVGAGPVSQAGAAGCASWLEQRARSLCAVPAADDAPARKGRAGRGRPTEPVPSGAGPQPPLQEGDQVRIELFGADGMSLCGAIEQAWLPV</sequence>
<gene>
    <name evidence="4" type="ORF">CATMQ487_47720</name>
</gene>
<feature type="domain" description="Fumarylacetoacetase-like C-terminal" evidence="2">
    <location>
        <begin position="118"/>
        <end position="339"/>
    </location>
</feature>
<dbReference type="EMBL" id="AP025730">
    <property type="protein sequence ID" value="BDI07802.1"/>
    <property type="molecule type" value="Genomic_DNA"/>
</dbReference>
<evidence type="ECO:0000256" key="1">
    <source>
        <dbReference type="SAM" id="MobiDB-lite"/>
    </source>
</evidence>
<name>A0ABM7YT23_9BURK</name>
<dbReference type="InterPro" id="IPR036663">
    <property type="entry name" value="Fumarylacetoacetase_C_sf"/>
</dbReference>
<evidence type="ECO:0000259" key="3">
    <source>
        <dbReference type="Pfam" id="PF18288"/>
    </source>
</evidence>
<dbReference type="PANTHER" id="PTHR43211:SF1">
    <property type="entry name" value="BLL6422 PROTEIN"/>
    <property type="match status" value="1"/>
</dbReference>
<dbReference type="PANTHER" id="PTHR43211">
    <property type="entry name" value="FUMARYLACETOACETATE HYDROLASE"/>
    <property type="match status" value="1"/>
</dbReference>
<reference evidence="4" key="1">
    <citation type="submission" date="2022-04" db="EMBL/GenBank/DDBJ databases">
        <title>Whole genome sequence of Sphaerotilus sp. FB-5.</title>
        <authorList>
            <person name="Takeda M."/>
            <person name="Narihara S."/>
            <person name="Akimoto M."/>
            <person name="Akimoto R."/>
            <person name="Nishiyashiki S."/>
            <person name="Murakami T."/>
        </authorList>
    </citation>
    <scope>NUCLEOTIDE SEQUENCE</scope>
    <source>
        <strain evidence="4">FB-5</strain>
    </source>
</reference>
<dbReference type="SUPFAM" id="SSF56529">
    <property type="entry name" value="FAH"/>
    <property type="match status" value="1"/>
</dbReference>
<proteinExistence type="predicted"/>
<protein>
    <submittedName>
        <fullName evidence="4">Fumarylacetoacetate hydrolase</fullName>
    </submittedName>
</protein>
<keyword evidence="4" id="KW-0378">Hydrolase</keyword>
<evidence type="ECO:0000313" key="5">
    <source>
        <dbReference type="Proteomes" id="UP001057498"/>
    </source>
</evidence>
<dbReference type="RefSeq" id="WP_251970965.1">
    <property type="nucleotide sequence ID" value="NZ_AP025730.1"/>
</dbReference>
<accession>A0ABM7YT23</accession>
<evidence type="ECO:0000259" key="2">
    <source>
        <dbReference type="Pfam" id="PF01557"/>
    </source>
</evidence>
<organism evidence="4 5">
    <name type="scientific">Sphaerotilus microaerophilus</name>
    <dbReference type="NCBI Taxonomy" id="2914710"/>
    <lineage>
        <taxon>Bacteria</taxon>
        <taxon>Pseudomonadati</taxon>
        <taxon>Pseudomonadota</taxon>
        <taxon>Betaproteobacteria</taxon>
        <taxon>Burkholderiales</taxon>
        <taxon>Sphaerotilaceae</taxon>
        <taxon>Sphaerotilus</taxon>
    </lineage>
</organism>
<dbReference type="Gene3D" id="3.90.850.10">
    <property type="entry name" value="Fumarylacetoacetase-like, C-terminal domain"/>
    <property type="match status" value="1"/>
</dbReference>
<feature type="region of interest" description="Disordered" evidence="1">
    <location>
        <begin position="302"/>
        <end position="331"/>
    </location>
</feature>
<feature type="domain" description="Fumarylacetoacetase N-terminal" evidence="3">
    <location>
        <begin position="1"/>
        <end position="78"/>
    </location>
</feature>
<dbReference type="Proteomes" id="UP001057498">
    <property type="component" value="Chromosome"/>
</dbReference>
<dbReference type="Pfam" id="PF18288">
    <property type="entry name" value="FAA_hydro_N_2"/>
    <property type="match status" value="1"/>
</dbReference>
<dbReference type="Pfam" id="PF01557">
    <property type="entry name" value="FAA_hydrolase"/>
    <property type="match status" value="1"/>
</dbReference>